<reference evidence="3 4" key="1">
    <citation type="submission" date="2021-06" db="EMBL/GenBank/DDBJ databases">
        <title>50 bacteria genomes isolated from Dapeng, Shenzhen, China.</title>
        <authorList>
            <person name="Zheng W."/>
            <person name="Yu S."/>
            <person name="Huang Y."/>
        </authorList>
    </citation>
    <scope>NUCLEOTIDE SEQUENCE [LARGE SCALE GENOMIC DNA]</scope>
    <source>
        <strain evidence="3 4">DP1N14-2</strain>
    </source>
</reference>
<keyword evidence="4" id="KW-1185">Reference proteome</keyword>
<feature type="chain" id="PRO_5046977464" evidence="1">
    <location>
        <begin position="43"/>
        <end position="315"/>
    </location>
</feature>
<keyword evidence="1" id="KW-0732">Signal</keyword>
<sequence length="315" mass="34783">MTRRSAIRPIEQFAWRRKTMIRKLAPLGAALGLLLSASNLWAEDIPVPSQAEWAGAKKTVNLPNGVTMAYSEMGDTEGDPLVLIHGYSDNSRSWSLLAPYLTERHIYAIDLRGHGKSSAPECCYAYTDLAYDVHLFLKALDIGKADIVGHSLGSLTTQLLSAQHPEQVKKAVLLSSTVETGSGPGSWLWDNIIPLQPPIDPNGQFMMDWYWNPNPVDEDFISAERAESAAMPIHVWRGVLWGTALGSLSAFTGLVEAPMLIVWGDQDQLFDAAHQEKLKQAYPNARFETFEGAGHNMFWEMPEQAAAAISDFLDS</sequence>
<comment type="caution">
    <text evidence="3">The sequence shown here is derived from an EMBL/GenBank/DDBJ whole genome shotgun (WGS) entry which is preliminary data.</text>
</comment>
<dbReference type="InterPro" id="IPR029058">
    <property type="entry name" value="AB_hydrolase_fold"/>
</dbReference>
<dbReference type="Gene3D" id="3.40.50.1820">
    <property type="entry name" value="alpha/beta hydrolase"/>
    <property type="match status" value="1"/>
</dbReference>
<keyword evidence="3" id="KW-0378">Hydrolase</keyword>
<dbReference type="InterPro" id="IPR050266">
    <property type="entry name" value="AB_hydrolase_sf"/>
</dbReference>
<dbReference type="Proteomes" id="UP000766629">
    <property type="component" value="Unassembled WGS sequence"/>
</dbReference>
<evidence type="ECO:0000259" key="2">
    <source>
        <dbReference type="Pfam" id="PF00561"/>
    </source>
</evidence>
<dbReference type="PRINTS" id="PR00111">
    <property type="entry name" value="ABHYDROLASE"/>
</dbReference>
<name>A0ABS7NLN6_9RHOB</name>
<feature type="domain" description="AB hydrolase-1" evidence="2">
    <location>
        <begin position="80"/>
        <end position="300"/>
    </location>
</feature>
<protein>
    <submittedName>
        <fullName evidence="3">Alpha/beta hydrolase</fullName>
    </submittedName>
</protein>
<organism evidence="3 4">
    <name type="scientific">Leisingera daeponensis</name>
    <dbReference type="NCBI Taxonomy" id="405746"/>
    <lineage>
        <taxon>Bacteria</taxon>
        <taxon>Pseudomonadati</taxon>
        <taxon>Pseudomonadota</taxon>
        <taxon>Alphaproteobacteria</taxon>
        <taxon>Rhodobacterales</taxon>
        <taxon>Roseobacteraceae</taxon>
        <taxon>Leisingera</taxon>
    </lineage>
</organism>
<dbReference type="EMBL" id="JAHVJA010000018">
    <property type="protein sequence ID" value="MBY6142108.1"/>
    <property type="molecule type" value="Genomic_DNA"/>
</dbReference>
<evidence type="ECO:0000313" key="3">
    <source>
        <dbReference type="EMBL" id="MBY6142108.1"/>
    </source>
</evidence>
<dbReference type="Pfam" id="PF00561">
    <property type="entry name" value="Abhydrolase_1"/>
    <property type="match status" value="1"/>
</dbReference>
<proteinExistence type="predicted"/>
<gene>
    <name evidence="3" type="ORF">KUV26_21960</name>
</gene>
<dbReference type="GO" id="GO:0016787">
    <property type="term" value="F:hydrolase activity"/>
    <property type="evidence" value="ECO:0007669"/>
    <property type="project" value="UniProtKB-KW"/>
</dbReference>
<dbReference type="PANTHER" id="PTHR43798">
    <property type="entry name" value="MONOACYLGLYCEROL LIPASE"/>
    <property type="match status" value="1"/>
</dbReference>
<dbReference type="SUPFAM" id="SSF53474">
    <property type="entry name" value="alpha/beta-Hydrolases"/>
    <property type="match status" value="1"/>
</dbReference>
<dbReference type="PANTHER" id="PTHR43798:SF33">
    <property type="entry name" value="HYDROLASE, PUTATIVE (AFU_ORTHOLOGUE AFUA_2G14860)-RELATED"/>
    <property type="match status" value="1"/>
</dbReference>
<accession>A0ABS7NLN6</accession>
<dbReference type="RefSeq" id="WP_222510028.1">
    <property type="nucleotide sequence ID" value="NZ_JAHVJA010000018.1"/>
</dbReference>
<evidence type="ECO:0000256" key="1">
    <source>
        <dbReference type="SAM" id="SignalP"/>
    </source>
</evidence>
<feature type="signal peptide" evidence="1">
    <location>
        <begin position="1"/>
        <end position="42"/>
    </location>
</feature>
<evidence type="ECO:0000313" key="4">
    <source>
        <dbReference type="Proteomes" id="UP000766629"/>
    </source>
</evidence>
<dbReference type="InterPro" id="IPR000073">
    <property type="entry name" value="AB_hydrolase_1"/>
</dbReference>